<dbReference type="GO" id="GO:0005851">
    <property type="term" value="C:eukaryotic translation initiation factor 2B complex"/>
    <property type="evidence" value="ECO:0007669"/>
    <property type="project" value="TreeGrafter"/>
</dbReference>
<dbReference type="GO" id="GO:0005829">
    <property type="term" value="C:cytosol"/>
    <property type="evidence" value="ECO:0007669"/>
    <property type="project" value="UniProtKB-SubCell"/>
</dbReference>
<dbReference type="InterPro" id="IPR000649">
    <property type="entry name" value="IF-2B-related"/>
</dbReference>
<comment type="subunit">
    <text evidence="8">Component of the translation initiation factor 2B (eIF2B) complex which is a heterodecamer of two sets of five different subunits: alpha, beta, gamma, delta and epsilon. Subunits alpha, beta and delta comprise a regulatory subcomplex and subunits epsilon and gamma comprise a catalytic subcomplex. Within the complex, the hexameric regulatory complex resides at the center, with the two heterodimeric catalytic subcomplexes bound on opposite sides.</text>
</comment>
<keyword evidence="5" id="KW-0648">Protein biosynthesis</keyword>
<evidence type="ECO:0000256" key="9">
    <source>
        <dbReference type="RuleBase" id="RU003814"/>
    </source>
</evidence>
<dbReference type="InterPro" id="IPR042529">
    <property type="entry name" value="IF_2B-like_C"/>
</dbReference>
<dbReference type="AlphaFoldDB" id="A0A8H3G2P2"/>
<evidence type="ECO:0000256" key="5">
    <source>
        <dbReference type="ARBA" id="ARBA00022917"/>
    </source>
</evidence>
<keyword evidence="3" id="KW-0963">Cytoplasm</keyword>
<feature type="compositionally biased region" description="Polar residues" evidence="10">
    <location>
        <begin position="139"/>
        <end position="154"/>
    </location>
</feature>
<name>A0A8H3G2P2_9LECA</name>
<dbReference type="Gene3D" id="3.40.50.10470">
    <property type="entry name" value="Translation initiation factor eif-2b, domain 2"/>
    <property type="match status" value="1"/>
</dbReference>
<dbReference type="PANTHER" id="PTHR45859">
    <property type="entry name" value="TRANSLATION INITIATION FACTOR EIF-2B SUBUNIT BETA"/>
    <property type="match status" value="1"/>
</dbReference>
<evidence type="ECO:0000313" key="11">
    <source>
        <dbReference type="EMBL" id="CAF9932053.1"/>
    </source>
</evidence>
<evidence type="ECO:0000256" key="2">
    <source>
        <dbReference type="ARBA" id="ARBA00007251"/>
    </source>
</evidence>
<dbReference type="GO" id="GO:0003743">
    <property type="term" value="F:translation initiation factor activity"/>
    <property type="evidence" value="ECO:0007669"/>
    <property type="project" value="UniProtKB-KW"/>
</dbReference>
<evidence type="ECO:0000256" key="10">
    <source>
        <dbReference type="SAM" id="MobiDB-lite"/>
    </source>
</evidence>
<dbReference type="OrthoDB" id="269919at2759"/>
<feature type="region of interest" description="Disordered" evidence="10">
    <location>
        <begin position="212"/>
        <end position="234"/>
    </location>
</feature>
<keyword evidence="12" id="KW-1185">Reference proteome</keyword>
<feature type="compositionally biased region" description="Polar residues" evidence="10">
    <location>
        <begin position="163"/>
        <end position="172"/>
    </location>
</feature>
<evidence type="ECO:0000256" key="4">
    <source>
        <dbReference type="ARBA" id="ARBA00022540"/>
    </source>
</evidence>
<keyword evidence="4" id="KW-0396">Initiation factor</keyword>
<accession>A0A8H3G2P2</accession>
<comment type="caution">
    <text evidence="11">The sequence shown here is derived from an EMBL/GenBank/DDBJ whole genome shotgun (WGS) entry which is preliminary data.</text>
</comment>
<evidence type="ECO:0000256" key="3">
    <source>
        <dbReference type="ARBA" id="ARBA00022490"/>
    </source>
</evidence>
<evidence type="ECO:0000313" key="12">
    <source>
        <dbReference type="Proteomes" id="UP000664521"/>
    </source>
</evidence>
<dbReference type="PANTHER" id="PTHR45859:SF1">
    <property type="entry name" value="TRANSLATION INITIATION FACTOR EIF-2B SUBUNIT BETA"/>
    <property type="match status" value="1"/>
</dbReference>
<dbReference type="InterPro" id="IPR037171">
    <property type="entry name" value="NagB/RpiA_transferase-like"/>
</dbReference>
<dbReference type="SUPFAM" id="SSF100950">
    <property type="entry name" value="NagB/RpiA/CoA transferase-like"/>
    <property type="match status" value="1"/>
</dbReference>
<gene>
    <name evidence="11" type="primary">GCD7</name>
    <name evidence="11" type="ORF">HETSPECPRED_008267</name>
</gene>
<protein>
    <recommendedName>
        <fullName evidence="6">Translation initiation factor eIF2B subunit beta</fullName>
    </recommendedName>
    <alternativeName>
        <fullName evidence="7">eIF2B GDP-GTP exchange factor subunit beta</fullName>
    </alternativeName>
</protein>
<evidence type="ECO:0000256" key="7">
    <source>
        <dbReference type="ARBA" id="ARBA00044228"/>
    </source>
</evidence>
<reference evidence="11" key="1">
    <citation type="submission" date="2021-03" db="EMBL/GenBank/DDBJ databases">
        <authorList>
            <person name="Tagirdzhanova G."/>
        </authorList>
    </citation>
    <scope>NUCLEOTIDE SEQUENCE</scope>
</reference>
<dbReference type="GO" id="GO:0005085">
    <property type="term" value="F:guanyl-nucleotide exchange factor activity"/>
    <property type="evidence" value="ECO:0007669"/>
    <property type="project" value="TreeGrafter"/>
</dbReference>
<organism evidence="11 12">
    <name type="scientific">Heterodermia speciosa</name>
    <dbReference type="NCBI Taxonomy" id="116794"/>
    <lineage>
        <taxon>Eukaryota</taxon>
        <taxon>Fungi</taxon>
        <taxon>Dikarya</taxon>
        <taxon>Ascomycota</taxon>
        <taxon>Pezizomycotina</taxon>
        <taxon>Lecanoromycetes</taxon>
        <taxon>OSLEUM clade</taxon>
        <taxon>Lecanoromycetidae</taxon>
        <taxon>Caliciales</taxon>
        <taxon>Physciaceae</taxon>
        <taxon>Heterodermia</taxon>
    </lineage>
</organism>
<dbReference type="Proteomes" id="UP000664521">
    <property type="component" value="Unassembled WGS sequence"/>
</dbReference>
<comment type="subcellular location">
    <subcellularLocation>
        <location evidence="1">Cytoplasm</location>
        <location evidence="1">Cytosol</location>
    </subcellularLocation>
</comment>
<evidence type="ECO:0000256" key="6">
    <source>
        <dbReference type="ARBA" id="ARBA00044122"/>
    </source>
</evidence>
<dbReference type="FunFam" id="3.40.50.10470:FF:000008">
    <property type="entry name" value="Translation initiation factor 2B, beta subunit"/>
    <property type="match status" value="1"/>
</dbReference>
<proteinExistence type="inferred from homology"/>
<dbReference type="InterPro" id="IPR051855">
    <property type="entry name" value="eIF2B_beta_subunit"/>
</dbReference>
<evidence type="ECO:0000256" key="1">
    <source>
        <dbReference type="ARBA" id="ARBA00004514"/>
    </source>
</evidence>
<dbReference type="EMBL" id="CAJPDS010000061">
    <property type="protein sequence ID" value="CAF9932053.1"/>
    <property type="molecule type" value="Genomic_DNA"/>
</dbReference>
<feature type="compositionally biased region" description="Low complexity" evidence="10">
    <location>
        <begin position="212"/>
        <end position="228"/>
    </location>
</feature>
<dbReference type="Pfam" id="PF01008">
    <property type="entry name" value="IF-2B"/>
    <property type="match status" value="2"/>
</dbReference>
<comment type="similarity">
    <text evidence="2 9">Belongs to the eIF-2B alpha/beta/delta subunits family.</text>
</comment>
<feature type="region of interest" description="Disordered" evidence="10">
    <location>
        <begin position="110"/>
        <end position="186"/>
    </location>
</feature>
<sequence length="466" mass="50187">MPSAALVTPSLETFLESIEAVKASDADDVDYSIQHLVSLLKRRQIRNSRSCAIATAHLLSLVVSKHQVTDIARLIKRVQEVGQKLTDAQPKELAVGNIVRRVLGVIRDEAEEDREGEESIHDEAEGESPLSPKEVEVSSIEQQARSAPSLTSRPLQHGAISSEDLSTSNERLPNTKDDTSSQNRALNLSPPLFAAGTSQPLLKSMFSLLSHPVSSSSTPTVTPGTQTPEDPPSHSIHALVGGSAARDLRAEVVEAIEEIIEELNTADDQIAGYALDHVHSNEIILTYTASVTVQKFLLKAAAKRKFTVIHAESYPNEHESVHATVTGSLKGNSSGTGPDRFHRSLTTAGITVILIPDSAVFALMSRVNKVILGTHAVLANGSLVAAAGSRSIAKAASMHKTPVVVLSAVYKLSPIYPFSNDALIEYGDTSKMFSNEDADLIEKVEVDNPLYDYVPSELIDLYITNL</sequence>
<evidence type="ECO:0000256" key="8">
    <source>
        <dbReference type="ARBA" id="ARBA00046432"/>
    </source>
</evidence>